<dbReference type="Pfam" id="PF09335">
    <property type="entry name" value="VTT_dom"/>
    <property type="match status" value="1"/>
</dbReference>
<dbReference type="PANTHER" id="PTHR30353">
    <property type="entry name" value="INNER MEMBRANE PROTEIN DEDA-RELATED"/>
    <property type="match status" value="1"/>
</dbReference>
<comment type="caution">
    <text evidence="10">The sequence shown here is derived from an EMBL/GenBank/DDBJ whole genome shotgun (WGS) entry which is preliminary data.</text>
</comment>
<evidence type="ECO:0000256" key="5">
    <source>
        <dbReference type="ARBA" id="ARBA00022989"/>
    </source>
</evidence>
<evidence type="ECO:0000256" key="2">
    <source>
        <dbReference type="ARBA" id="ARBA00010792"/>
    </source>
</evidence>
<keyword evidence="11" id="KW-1185">Reference proteome</keyword>
<comment type="subcellular location">
    <subcellularLocation>
        <location evidence="1 7">Cell membrane</location>
        <topology evidence="1 7">Multi-pass membrane protein</topology>
    </subcellularLocation>
</comment>
<organism evidence="10 11">
    <name type="scientific">Dactylosporangium maewongense</name>
    <dbReference type="NCBI Taxonomy" id="634393"/>
    <lineage>
        <taxon>Bacteria</taxon>
        <taxon>Bacillati</taxon>
        <taxon>Actinomycetota</taxon>
        <taxon>Actinomycetes</taxon>
        <taxon>Micromonosporales</taxon>
        <taxon>Micromonosporaceae</taxon>
        <taxon>Dactylosporangium</taxon>
    </lineage>
</organism>
<evidence type="ECO:0000313" key="10">
    <source>
        <dbReference type="EMBL" id="GAA1505689.1"/>
    </source>
</evidence>
<evidence type="ECO:0000256" key="4">
    <source>
        <dbReference type="ARBA" id="ARBA00022692"/>
    </source>
</evidence>
<accession>A0ABP4KLJ1</accession>
<evidence type="ECO:0000256" key="7">
    <source>
        <dbReference type="RuleBase" id="RU367016"/>
    </source>
</evidence>
<comment type="similarity">
    <text evidence="2 7">Belongs to the DedA family.</text>
</comment>
<gene>
    <name evidence="10" type="ORF">GCM10009827_019210</name>
</gene>
<keyword evidence="4 7" id="KW-0812">Transmembrane</keyword>
<dbReference type="InterPro" id="IPR032818">
    <property type="entry name" value="DedA-like"/>
</dbReference>
<evidence type="ECO:0000256" key="8">
    <source>
        <dbReference type="SAM" id="MobiDB-lite"/>
    </source>
</evidence>
<feature type="transmembrane region" description="Helical" evidence="7">
    <location>
        <begin position="126"/>
        <end position="149"/>
    </location>
</feature>
<feature type="transmembrane region" description="Helical" evidence="7">
    <location>
        <begin position="39"/>
        <end position="59"/>
    </location>
</feature>
<evidence type="ECO:0000256" key="1">
    <source>
        <dbReference type="ARBA" id="ARBA00004651"/>
    </source>
</evidence>
<feature type="compositionally biased region" description="Basic and acidic residues" evidence="8">
    <location>
        <begin position="183"/>
        <end position="198"/>
    </location>
</feature>
<comment type="caution">
    <text evidence="7">Lacks conserved residue(s) required for the propagation of feature annotation.</text>
</comment>
<evidence type="ECO:0000313" key="11">
    <source>
        <dbReference type="Proteomes" id="UP001501470"/>
    </source>
</evidence>
<feature type="transmembrane region" description="Helical" evidence="7">
    <location>
        <begin position="155"/>
        <end position="175"/>
    </location>
</feature>
<dbReference type="EMBL" id="BAAAQD010000002">
    <property type="protein sequence ID" value="GAA1505689.1"/>
    <property type="molecule type" value="Genomic_DNA"/>
</dbReference>
<dbReference type="InterPro" id="IPR032816">
    <property type="entry name" value="VTT_dom"/>
</dbReference>
<keyword evidence="5 7" id="KW-1133">Transmembrane helix</keyword>
<reference evidence="11" key="1">
    <citation type="journal article" date="2019" name="Int. J. Syst. Evol. Microbiol.">
        <title>The Global Catalogue of Microorganisms (GCM) 10K type strain sequencing project: providing services to taxonomists for standard genome sequencing and annotation.</title>
        <authorList>
            <consortium name="The Broad Institute Genomics Platform"/>
            <consortium name="The Broad Institute Genome Sequencing Center for Infectious Disease"/>
            <person name="Wu L."/>
            <person name="Ma J."/>
        </authorList>
    </citation>
    <scope>NUCLEOTIDE SEQUENCE [LARGE SCALE GENOMIC DNA]</scope>
    <source>
        <strain evidence="11">JCM 15933</strain>
    </source>
</reference>
<sequence length="204" mass="21501">MQWAYVVIFVLLVGDCLLPFLPAETSVIAGGALAAGGQLRLPVVLVATVAAVAAGDLLTHEAARRGGRRLFGRWTGKGRPRRVLTKVSGALQRRGGAIVATGRFVPMGRTAVALATGYARFPRRRFVPALLVGAVLWSCYMVSLGYLGGRVFDQPYTAAGVGSVVSIAVTAVFAIRQARAPKKQHEGPNGRISDELHGQGRAQG</sequence>
<proteinExistence type="inferred from homology"/>
<dbReference type="RefSeq" id="WP_344501425.1">
    <property type="nucleotide sequence ID" value="NZ_BAAAQD010000002.1"/>
</dbReference>
<keyword evidence="3 7" id="KW-1003">Cell membrane</keyword>
<evidence type="ECO:0000256" key="6">
    <source>
        <dbReference type="ARBA" id="ARBA00023136"/>
    </source>
</evidence>
<dbReference type="Proteomes" id="UP001501470">
    <property type="component" value="Unassembled WGS sequence"/>
</dbReference>
<protein>
    <recommendedName>
        <fullName evidence="9">VTT domain-containing protein</fullName>
    </recommendedName>
</protein>
<evidence type="ECO:0000256" key="3">
    <source>
        <dbReference type="ARBA" id="ARBA00022475"/>
    </source>
</evidence>
<dbReference type="PANTHER" id="PTHR30353:SF0">
    <property type="entry name" value="TRANSMEMBRANE PROTEIN"/>
    <property type="match status" value="1"/>
</dbReference>
<keyword evidence="6 7" id="KW-0472">Membrane</keyword>
<evidence type="ECO:0000259" key="9">
    <source>
        <dbReference type="Pfam" id="PF09335"/>
    </source>
</evidence>
<feature type="region of interest" description="Disordered" evidence="8">
    <location>
        <begin position="180"/>
        <end position="204"/>
    </location>
</feature>
<feature type="domain" description="VTT" evidence="9">
    <location>
        <begin position="22"/>
        <end position="146"/>
    </location>
</feature>
<name>A0ABP4KLJ1_9ACTN</name>